<dbReference type="AlphaFoldDB" id="A0A4R7ZWH3"/>
<reference evidence="2 3" key="1">
    <citation type="submission" date="2019-03" db="EMBL/GenBank/DDBJ databases">
        <title>Genomic Encyclopedia of Type Strains, Phase III (KMG-III): the genomes of soil and plant-associated and newly described type strains.</title>
        <authorList>
            <person name="Whitman W."/>
        </authorList>
    </citation>
    <scope>NUCLEOTIDE SEQUENCE [LARGE SCALE GENOMIC DNA]</scope>
    <source>
        <strain evidence="2 3">VKM Ac-2570</strain>
    </source>
</reference>
<dbReference type="Proteomes" id="UP000295447">
    <property type="component" value="Unassembled WGS sequence"/>
</dbReference>
<sequence length="312" mass="33150">MYGKQRLVRRSSVVVSAAALLAAGLLPGAADAVTTTTGNANAGKCTMDLGSVTAGGDERSQRITATSPPTRTNDHVVAPALFGDQVRLSGSRFTSPDPRGVYVAGHVIIGKALSYNGYTLVMGRDLDRDSIRREVDGGDYGDIVAFEEARYREGTSVPRTKLYGLRADGVLLRWTSTSGGWQVTGTSPGFASVKSMALISKTRTYDTFLANTRGGALYTIRIPTTSPMQPVVKPVRTRTWQGFEFLIAQKCGSQGTLLLGVDKDTNTAYLYAVGHANGTATVIQGLGKVPGTFNDPAYFRWASATIDPLAGE</sequence>
<evidence type="ECO:0000256" key="1">
    <source>
        <dbReference type="SAM" id="SignalP"/>
    </source>
</evidence>
<evidence type="ECO:0000313" key="3">
    <source>
        <dbReference type="Proteomes" id="UP000295447"/>
    </source>
</evidence>
<accession>A0A4R7ZWH3</accession>
<protein>
    <submittedName>
        <fullName evidence="2">Uncharacterized protein</fullName>
    </submittedName>
</protein>
<feature type="signal peptide" evidence="1">
    <location>
        <begin position="1"/>
        <end position="32"/>
    </location>
</feature>
<keyword evidence="3" id="KW-1185">Reference proteome</keyword>
<comment type="caution">
    <text evidence="2">The sequence shown here is derived from an EMBL/GenBank/DDBJ whole genome shotgun (WGS) entry which is preliminary data.</text>
</comment>
<dbReference type="EMBL" id="SODF01000001">
    <property type="protein sequence ID" value="TDW22036.1"/>
    <property type="molecule type" value="Genomic_DNA"/>
</dbReference>
<gene>
    <name evidence="2" type="ORF">EV650_0868</name>
</gene>
<name>A0A4R7ZWH3_9ACTN</name>
<evidence type="ECO:0000313" key="2">
    <source>
        <dbReference type="EMBL" id="TDW22036.1"/>
    </source>
</evidence>
<keyword evidence="1" id="KW-0732">Signal</keyword>
<proteinExistence type="predicted"/>
<organism evidence="2 3">
    <name type="scientific">Kribbella kalugense</name>
    <dbReference type="NCBI Taxonomy" id="2512221"/>
    <lineage>
        <taxon>Bacteria</taxon>
        <taxon>Bacillati</taxon>
        <taxon>Actinomycetota</taxon>
        <taxon>Actinomycetes</taxon>
        <taxon>Propionibacteriales</taxon>
        <taxon>Kribbellaceae</taxon>
        <taxon>Kribbella</taxon>
    </lineage>
</organism>
<feature type="chain" id="PRO_5020648353" evidence="1">
    <location>
        <begin position="33"/>
        <end position="312"/>
    </location>
</feature>